<reference evidence="1" key="1">
    <citation type="journal article" date="2021" name="PeerJ">
        <title>Extensive microbial diversity within the chicken gut microbiome revealed by metagenomics and culture.</title>
        <authorList>
            <person name="Gilroy R."/>
            <person name="Ravi A."/>
            <person name="Getino M."/>
            <person name="Pursley I."/>
            <person name="Horton D.L."/>
            <person name="Alikhan N.F."/>
            <person name="Baker D."/>
            <person name="Gharbi K."/>
            <person name="Hall N."/>
            <person name="Watson M."/>
            <person name="Adriaenssens E.M."/>
            <person name="Foster-Nyarko E."/>
            <person name="Jarju S."/>
            <person name="Secka A."/>
            <person name="Antonio M."/>
            <person name="Oren A."/>
            <person name="Chaudhuri R.R."/>
            <person name="La Ragione R."/>
            <person name="Hildebrand F."/>
            <person name="Pallen M.J."/>
        </authorList>
    </citation>
    <scope>NUCLEOTIDE SEQUENCE</scope>
    <source>
        <strain evidence="1">ChiSjej2B20-11307</strain>
    </source>
</reference>
<dbReference type="EMBL" id="DXAK01000002">
    <property type="protein sequence ID" value="HJA05621.1"/>
    <property type="molecule type" value="Genomic_DNA"/>
</dbReference>
<name>A0A9D2H8J4_9FIRM</name>
<dbReference type="AlphaFoldDB" id="A0A9D2H8J4"/>
<sequence length="61" mass="6919">MILTLSMCGSMMDLHSWEILFPVISPLQGHLASSAGNSVLFDKWCLLYMFMDGELMGKEYE</sequence>
<evidence type="ECO:0000313" key="1">
    <source>
        <dbReference type="EMBL" id="HJA05621.1"/>
    </source>
</evidence>
<gene>
    <name evidence="1" type="ORF">H9798_00495</name>
</gene>
<organism evidence="1 2">
    <name type="scientific">Candidatus Mediterraneibacter pullicola</name>
    <dbReference type="NCBI Taxonomy" id="2838682"/>
    <lineage>
        <taxon>Bacteria</taxon>
        <taxon>Bacillati</taxon>
        <taxon>Bacillota</taxon>
        <taxon>Clostridia</taxon>
        <taxon>Lachnospirales</taxon>
        <taxon>Lachnospiraceae</taxon>
        <taxon>Mediterraneibacter</taxon>
    </lineage>
</organism>
<reference evidence="1" key="2">
    <citation type="submission" date="2021-04" db="EMBL/GenBank/DDBJ databases">
        <authorList>
            <person name="Gilroy R."/>
        </authorList>
    </citation>
    <scope>NUCLEOTIDE SEQUENCE</scope>
    <source>
        <strain evidence="1">ChiSjej2B20-11307</strain>
    </source>
</reference>
<accession>A0A9D2H8J4</accession>
<dbReference type="Proteomes" id="UP000824223">
    <property type="component" value="Unassembled WGS sequence"/>
</dbReference>
<comment type="caution">
    <text evidence="1">The sequence shown here is derived from an EMBL/GenBank/DDBJ whole genome shotgun (WGS) entry which is preliminary data.</text>
</comment>
<protein>
    <submittedName>
        <fullName evidence="1">Uncharacterized protein</fullName>
    </submittedName>
</protein>
<evidence type="ECO:0000313" key="2">
    <source>
        <dbReference type="Proteomes" id="UP000824223"/>
    </source>
</evidence>
<proteinExistence type="predicted"/>